<accession>R7SJS9</accession>
<dbReference type="GeneID" id="18840042"/>
<organism evidence="1 2">
    <name type="scientific">Dichomitus squalens (strain LYAD-421)</name>
    <name type="common">Western red white-rot fungus</name>
    <dbReference type="NCBI Taxonomy" id="732165"/>
    <lineage>
        <taxon>Eukaryota</taxon>
        <taxon>Fungi</taxon>
        <taxon>Dikarya</taxon>
        <taxon>Basidiomycota</taxon>
        <taxon>Agaricomycotina</taxon>
        <taxon>Agaricomycetes</taxon>
        <taxon>Polyporales</taxon>
        <taxon>Polyporaceae</taxon>
        <taxon>Dichomitus</taxon>
    </lineage>
</organism>
<dbReference type="Proteomes" id="UP000053319">
    <property type="component" value="Unassembled WGS sequence"/>
</dbReference>
<protein>
    <submittedName>
        <fullName evidence="1">Uncharacterized protein</fullName>
    </submittedName>
</protein>
<evidence type="ECO:0000313" key="2">
    <source>
        <dbReference type="Proteomes" id="UP000053319"/>
    </source>
</evidence>
<dbReference type="AlphaFoldDB" id="R7SJS9"/>
<sequence length="58" mass="6431">MSRQPNPLERKFNQAALAALDKIISQKEIDCLGPDPPARTAAINFLLGTDNPYYSRTV</sequence>
<reference evidence="1 2" key="1">
    <citation type="journal article" date="2012" name="Science">
        <title>The Paleozoic origin of enzymatic lignin decomposition reconstructed from 31 fungal genomes.</title>
        <authorList>
            <person name="Floudas D."/>
            <person name="Binder M."/>
            <person name="Riley R."/>
            <person name="Barry K."/>
            <person name="Blanchette R.A."/>
            <person name="Henrissat B."/>
            <person name="Martinez A.T."/>
            <person name="Otillar R."/>
            <person name="Spatafora J.W."/>
            <person name="Yadav J.S."/>
            <person name="Aerts A."/>
            <person name="Benoit I."/>
            <person name="Boyd A."/>
            <person name="Carlson A."/>
            <person name="Copeland A."/>
            <person name="Coutinho P.M."/>
            <person name="de Vries R.P."/>
            <person name="Ferreira P."/>
            <person name="Findley K."/>
            <person name="Foster B."/>
            <person name="Gaskell J."/>
            <person name="Glotzer D."/>
            <person name="Gorecki P."/>
            <person name="Heitman J."/>
            <person name="Hesse C."/>
            <person name="Hori C."/>
            <person name="Igarashi K."/>
            <person name="Jurgens J.A."/>
            <person name="Kallen N."/>
            <person name="Kersten P."/>
            <person name="Kohler A."/>
            <person name="Kuees U."/>
            <person name="Kumar T.K.A."/>
            <person name="Kuo A."/>
            <person name="LaButti K."/>
            <person name="Larrondo L.F."/>
            <person name="Lindquist E."/>
            <person name="Ling A."/>
            <person name="Lombard V."/>
            <person name="Lucas S."/>
            <person name="Lundell T."/>
            <person name="Martin R."/>
            <person name="McLaughlin D.J."/>
            <person name="Morgenstern I."/>
            <person name="Morin E."/>
            <person name="Murat C."/>
            <person name="Nagy L.G."/>
            <person name="Nolan M."/>
            <person name="Ohm R.A."/>
            <person name="Patyshakuliyeva A."/>
            <person name="Rokas A."/>
            <person name="Ruiz-Duenas F.J."/>
            <person name="Sabat G."/>
            <person name="Salamov A."/>
            <person name="Samejima M."/>
            <person name="Schmutz J."/>
            <person name="Slot J.C."/>
            <person name="St John F."/>
            <person name="Stenlid J."/>
            <person name="Sun H."/>
            <person name="Sun S."/>
            <person name="Syed K."/>
            <person name="Tsang A."/>
            <person name="Wiebenga A."/>
            <person name="Young D."/>
            <person name="Pisabarro A."/>
            <person name="Eastwood D.C."/>
            <person name="Martin F."/>
            <person name="Cullen D."/>
            <person name="Grigoriev I.V."/>
            <person name="Hibbett D.S."/>
        </authorList>
    </citation>
    <scope>NUCLEOTIDE SEQUENCE [LARGE SCALE GENOMIC DNA]</scope>
    <source>
        <strain evidence="1 2">LYAD-421 SS1</strain>
    </source>
</reference>
<name>R7SJS9_DICSQ</name>
<gene>
    <name evidence="1" type="ORF">DICSQDRAFT_174917</name>
</gene>
<proteinExistence type="predicted"/>
<evidence type="ECO:0000313" key="1">
    <source>
        <dbReference type="EMBL" id="EJF56399.1"/>
    </source>
</evidence>
<dbReference type="KEGG" id="dsq:DICSQDRAFT_174917"/>
<dbReference type="RefSeq" id="XP_007370841.1">
    <property type="nucleotide sequence ID" value="XM_007370779.1"/>
</dbReference>
<dbReference type="HOGENOM" id="CLU_2979064_0_0_1"/>
<dbReference type="EMBL" id="JH719472">
    <property type="protein sequence ID" value="EJF56399.1"/>
    <property type="molecule type" value="Genomic_DNA"/>
</dbReference>